<name>A0A024QF48_9BACI</name>
<evidence type="ECO:0000256" key="4">
    <source>
        <dbReference type="ARBA" id="ARBA00011881"/>
    </source>
</evidence>
<dbReference type="OrthoDB" id="34166at2"/>
<dbReference type="SUPFAM" id="SSF48613">
    <property type="entry name" value="Heme oxygenase-like"/>
    <property type="match status" value="1"/>
</dbReference>
<evidence type="ECO:0000259" key="10">
    <source>
        <dbReference type="Pfam" id="PF03070"/>
    </source>
</evidence>
<protein>
    <recommendedName>
        <fullName evidence="6 9">Aminopyrimidine aminohydrolase</fullName>
        <ecNumber evidence="5 9">3.5.99.2</ecNumber>
    </recommendedName>
</protein>
<evidence type="ECO:0000313" key="12">
    <source>
        <dbReference type="Proteomes" id="UP000028875"/>
    </source>
</evidence>
<gene>
    <name evidence="11" type="primary">tenA</name>
    <name evidence="11" type="ORF">BN990_03469</name>
</gene>
<dbReference type="EC" id="3.5.99.2" evidence="5 9"/>
<comment type="caution">
    <text evidence="11">The sequence shown here is derived from an EMBL/GenBank/DDBJ whole genome shotgun (WGS) entry which is preliminary data.</text>
</comment>
<evidence type="ECO:0000256" key="7">
    <source>
        <dbReference type="ARBA" id="ARBA00022977"/>
    </source>
</evidence>
<comment type="subunit">
    <text evidence="4">Homotetramer.</text>
</comment>
<evidence type="ECO:0000256" key="3">
    <source>
        <dbReference type="ARBA" id="ARBA00010264"/>
    </source>
</evidence>
<evidence type="ECO:0000256" key="2">
    <source>
        <dbReference type="ARBA" id="ARBA00004948"/>
    </source>
</evidence>
<dbReference type="PANTHER" id="PTHR43198:SF2">
    <property type="entry name" value="SI:CH1073-67J19.1-RELATED"/>
    <property type="match status" value="1"/>
</dbReference>
<accession>A0A024QF48</accession>
<comment type="similarity">
    <text evidence="3 9">Belongs to the TenA family.</text>
</comment>
<dbReference type="GO" id="GO:0005829">
    <property type="term" value="C:cytosol"/>
    <property type="evidence" value="ECO:0007669"/>
    <property type="project" value="TreeGrafter"/>
</dbReference>
<proteinExistence type="inferred from homology"/>
<sequence length="229" mass="26722">MCFTDHLRQENNDIFALIFEHPFVQGVGNGTIPDKALAHYIKADFEYLNAFMQIYGIALAKSKKREDIAYFFDQINFVLNDEIHPHRNFCDHIGVKYEDLQGHPLPPTADHYIKHMMYHAQMGTSGEILGALLPCPWTYLEIGKELMKQFHPTRDHPFYDWISFYASDEVEKTTTEMRSRLDILAANASKSEQDLISEAFRKSCQLELKFWEMAYTCEEWPGEKKVTNQ</sequence>
<dbReference type="AlphaFoldDB" id="A0A024QF48"/>
<dbReference type="eggNOG" id="COG0819">
    <property type="taxonomic scope" value="Bacteria"/>
</dbReference>
<dbReference type="InterPro" id="IPR016084">
    <property type="entry name" value="Haem_Oase-like_multi-hlx"/>
</dbReference>
<evidence type="ECO:0000256" key="5">
    <source>
        <dbReference type="ARBA" id="ARBA00012684"/>
    </source>
</evidence>
<dbReference type="UniPathway" id="UPA00060"/>
<dbReference type="RefSeq" id="WP_021288798.1">
    <property type="nucleotide sequence ID" value="NZ_BNER01000007.1"/>
</dbReference>
<reference evidence="11 12" key="1">
    <citation type="submission" date="2014-03" db="EMBL/GenBank/DDBJ databases">
        <authorList>
            <person name="Urmite Genomes U."/>
        </authorList>
    </citation>
    <scope>NUCLEOTIDE SEQUENCE [LARGE SCALE GENOMIC DNA]</scope>
    <source>
        <strain evidence="11 12">Vm-5</strain>
    </source>
</reference>
<comment type="pathway">
    <text evidence="2 9">Cofactor biosynthesis; thiamine diphosphate biosynthesis.</text>
</comment>
<keyword evidence="12" id="KW-1185">Reference proteome</keyword>
<comment type="function">
    <text evidence="9">Catalyzes an amino-pyrimidine hydrolysis reaction at the C5' of the pyrimidine moiety of thiamine compounds, a reaction that is part of a thiamine salvage pathway.</text>
</comment>
<organism evidence="11 12">
    <name type="scientific">Virgibacillus massiliensis</name>
    <dbReference type="NCBI Taxonomy" id="1462526"/>
    <lineage>
        <taxon>Bacteria</taxon>
        <taxon>Bacillati</taxon>
        <taxon>Bacillota</taxon>
        <taxon>Bacilli</taxon>
        <taxon>Bacillales</taxon>
        <taxon>Bacillaceae</taxon>
        <taxon>Virgibacillus</taxon>
    </lineage>
</organism>
<feature type="domain" description="Thiaminase-2/PQQC" evidence="10">
    <location>
        <begin position="15"/>
        <end position="216"/>
    </location>
</feature>
<keyword evidence="7 9" id="KW-0784">Thiamine biosynthesis</keyword>
<evidence type="ECO:0000256" key="1">
    <source>
        <dbReference type="ARBA" id="ARBA00001881"/>
    </source>
</evidence>
<dbReference type="InterPro" id="IPR027574">
    <property type="entry name" value="Thiaminase_II"/>
</dbReference>
<evidence type="ECO:0000313" key="11">
    <source>
        <dbReference type="EMBL" id="CDQ41114.1"/>
    </source>
</evidence>
<dbReference type="STRING" id="1462526.BN990_03469"/>
<dbReference type="GO" id="GO:0009229">
    <property type="term" value="P:thiamine diphosphate biosynthetic process"/>
    <property type="evidence" value="ECO:0007669"/>
    <property type="project" value="UniProtKB-UniPathway"/>
</dbReference>
<dbReference type="InterPro" id="IPR004305">
    <property type="entry name" value="Thiaminase-2/PQQC"/>
</dbReference>
<dbReference type="CDD" id="cd19360">
    <property type="entry name" value="TenA_C_SaTenA-like"/>
    <property type="match status" value="1"/>
</dbReference>
<dbReference type="EMBL" id="CCDP010000002">
    <property type="protein sequence ID" value="CDQ41114.1"/>
    <property type="molecule type" value="Genomic_DNA"/>
</dbReference>
<dbReference type="GO" id="GO:0050334">
    <property type="term" value="F:thiaminase activity"/>
    <property type="evidence" value="ECO:0007669"/>
    <property type="project" value="UniProtKB-EC"/>
</dbReference>
<evidence type="ECO:0000256" key="9">
    <source>
        <dbReference type="RuleBase" id="RU363093"/>
    </source>
</evidence>
<comment type="catalytic activity">
    <reaction evidence="1 9">
        <text>4-amino-5-aminomethyl-2-methylpyrimidine + H2O = 4-amino-5-hydroxymethyl-2-methylpyrimidine + NH4(+)</text>
        <dbReference type="Rhea" id="RHEA:31799"/>
        <dbReference type="ChEBI" id="CHEBI:15377"/>
        <dbReference type="ChEBI" id="CHEBI:16892"/>
        <dbReference type="ChEBI" id="CHEBI:28938"/>
        <dbReference type="ChEBI" id="CHEBI:63416"/>
        <dbReference type="EC" id="3.5.99.2"/>
    </reaction>
</comment>
<keyword evidence="9" id="KW-0378">Hydrolase</keyword>
<dbReference type="PANTHER" id="PTHR43198">
    <property type="entry name" value="BIFUNCTIONAL TH2 PROTEIN"/>
    <property type="match status" value="1"/>
</dbReference>
<dbReference type="NCBIfam" id="TIGR04306">
    <property type="entry name" value="salvage_TenA"/>
    <property type="match status" value="1"/>
</dbReference>
<dbReference type="Gene3D" id="1.20.910.10">
    <property type="entry name" value="Heme oxygenase-like"/>
    <property type="match status" value="1"/>
</dbReference>
<dbReference type="GO" id="GO:0009228">
    <property type="term" value="P:thiamine biosynthetic process"/>
    <property type="evidence" value="ECO:0007669"/>
    <property type="project" value="UniProtKB-KW"/>
</dbReference>
<comment type="catalytic activity">
    <reaction evidence="8 9">
        <text>thiamine + H2O = 5-(2-hydroxyethyl)-4-methylthiazole + 4-amino-5-hydroxymethyl-2-methylpyrimidine + H(+)</text>
        <dbReference type="Rhea" id="RHEA:17509"/>
        <dbReference type="ChEBI" id="CHEBI:15377"/>
        <dbReference type="ChEBI" id="CHEBI:15378"/>
        <dbReference type="ChEBI" id="CHEBI:16892"/>
        <dbReference type="ChEBI" id="CHEBI:17957"/>
        <dbReference type="ChEBI" id="CHEBI:18385"/>
        <dbReference type="EC" id="3.5.99.2"/>
    </reaction>
</comment>
<reference evidence="12" key="2">
    <citation type="submission" date="2014-05" db="EMBL/GenBank/DDBJ databases">
        <title>Draft genome sequence of Virgibacillus massiliensis Vm-5.</title>
        <authorList>
            <person name="Khelaifia S."/>
            <person name="Croce O."/>
            <person name="Lagier J.C."/>
            <person name="Raoult D."/>
        </authorList>
    </citation>
    <scope>NUCLEOTIDE SEQUENCE [LARGE SCALE GENOMIC DNA]</scope>
    <source>
        <strain evidence="12">Vm-5</strain>
    </source>
</reference>
<evidence type="ECO:0000256" key="6">
    <source>
        <dbReference type="ARBA" id="ARBA00013647"/>
    </source>
</evidence>
<dbReference type="Proteomes" id="UP000028875">
    <property type="component" value="Unassembled WGS sequence"/>
</dbReference>
<evidence type="ECO:0000256" key="8">
    <source>
        <dbReference type="ARBA" id="ARBA00048337"/>
    </source>
</evidence>
<dbReference type="InterPro" id="IPR050967">
    <property type="entry name" value="Thiamine_Salvage_TenA"/>
</dbReference>
<dbReference type="Pfam" id="PF03070">
    <property type="entry name" value="TENA_THI-4"/>
    <property type="match status" value="1"/>
</dbReference>